<organism evidence="2 3">
    <name type="scientific">Nocardia otitidiscaviarum</name>
    <dbReference type="NCBI Taxonomy" id="1823"/>
    <lineage>
        <taxon>Bacteria</taxon>
        <taxon>Bacillati</taxon>
        <taxon>Actinomycetota</taxon>
        <taxon>Actinomycetes</taxon>
        <taxon>Mycobacteriales</taxon>
        <taxon>Nocardiaceae</taxon>
        <taxon>Nocardia</taxon>
    </lineage>
</organism>
<name>A0A378YF78_9NOCA</name>
<proteinExistence type="predicted"/>
<dbReference type="EMBL" id="UGRY01000002">
    <property type="protein sequence ID" value="SUA75373.1"/>
    <property type="molecule type" value="Genomic_DNA"/>
</dbReference>
<accession>A0A378YF78</accession>
<protein>
    <submittedName>
        <fullName evidence="2">Uncharacterized proteins involved in stress response, homologs of TerZ and putative cAMP-binding protein CABP1</fullName>
    </submittedName>
</protein>
<dbReference type="Pfam" id="PF02342">
    <property type="entry name" value="TerD"/>
    <property type="match status" value="1"/>
</dbReference>
<reference evidence="2 3" key="1">
    <citation type="submission" date="2018-06" db="EMBL/GenBank/DDBJ databases">
        <authorList>
            <consortium name="Pathogen Informatics"/>
            <person name="Doyle S."/>
        </authorList>
    </citation>
    <scope>NUCLEOTIDE SEQUENCE [LARGE SCALE GENOMIC DNA]</scope>
    <source>
        <strain evidence="2 3">NCTC1934</strain>
    </source>
</reference>
<sequence length="78" mass="8451">MPAEVRRKQMVCVSTVDGPAEQPLTIVRAALDVATEEGTPILTEVYERAGNWRVRAVGQGYSTDLAVLARSYGVEVSD</sequence>
<evidence type="ECO:0000313" key="2">
    <source>
        <dbReference type="EMBL" id="SUA75373.1"/>
    </source>
</evidence>
<gene>
    <name evidence="2" type="ORF">NCTC1934_02048</name>
</gene>
<keyword evidence="3" id="KW-1185">Reference proteome</keyword>
<dbReference type="Proteomes" id="UP000255467">
    <property type="component" value="Unassembled WGS sequence"/>
</dbReference>
<evidence type="ECO:0000259" key="1">
    <source>
        <dbReference type="Pfam" id="PF02342"/>
    </source>
</evidence>
<evidence type="ECO:0000313" key="3">
    <source>
        <dbReference type="Proteomes" id="UP000255467"/>
    </source>
</evidence>
<feature type="domain" description="TerD" evidence="1">
    <location>
        <begin position="27"/>
        <end position="72"/>
    </location>
</feature>
<dbReference type="InterPro" id="IPR003325">
    <property type="entry name" value="TerD"/>
</dbReference>
<dbReference type="Gene3D" id="2.60.60.30">
    <property type="entry name" value="sav2460 like domains"/>
    <property type="match status" value="1"/>
</dbReference>
<dbReference type="AlphaFoldDB" id="A0A378YF78"/>